<evidence type="ECO:0000313" key="1">
    <source>
        <dbReference type="EMBL" id="MPC91812.1"/>
    </source>
</evidence>
<comment type="caution">
    <text evidence="1">The sequence shown here is derived from an EMBL/GenBank/DDBJ whole genome shotgun (WGS) entry which is preliminary data.</text>
</comment>
<dbReference type="AlphaFoldDB" id="A0A5B7J6I4"/>
<dbReference type="Proteomes" id="UP000324222">
    <property type="component" value="Unassembled WGS sequence"/>
</dbReference>
<proteinExistence type="predicted"/>
<sequence length="66" mass="7151">MFECGEELGTLTVGRDVRRVLGPHVQGVRSRHEAETGASDEHINEHLVAGVGCEHKLTGNSNLSQE</sequence>
<evidence type="ECO:0000313" key="2">
    <source>
        <dbReference type="Proteomes" id="UP000324222"/>
    </source>
</evidence>
<name>A0A5B7J6I4_PORTR</name>
<organism evidence="1 2">
    <name type="scientific">Portunus trituberculatus</name>
    <name type="common">Swimming crab</name>
    <name type="synonym">Neptunus trituberculatus</name>
    <dbReference type="NCBI Taxonomy" id="210409"/>
    <lineage>
        <taxon>Eukaryota</taxon>
        <taxon>Metazoa</taxon>
        <taxon>Ecdysozoa</taxon>
        <taxon>Arthropoda</taxon>
        <taxon>Crustacea</taxon>
        <taxon>Multicrustacea</taxon>
        <taxon>Malacostraca</taxon>
        <taxon>Eumalacostraca</taxon>
        <taxon>Eucarida</taxon>
        <taxon>Decapoda</taxon>
        <taxon>Pleocyemata</taxon>
        <taxon>Brachyura</taxon>
        <taxon>Eubrachyura</taxon>
        <taxon>Portunoidea</taxon>
        <taxon>Portunidae</taxon>
        <taxon>Portuninae</taxon>
        <taxon>Portunus</taxon>
    </lineage>
</organism>
<keyword evidence="2" id="KW-1185">Reference proteome</keyword>
<reference evidence="1 2" key="1">
    <citation type="submission" date="2019-05" db="EMBL/GenBank/DDBJ databases">
        <title>Another draft genome of Portunus trituberculatus and its Hox gene families provides insights of decapod evolution.</title>
        <authorList>
            <person name="Jeong J.-H."/>
            <person name="Song I."/>
            <person name="Kim S."/>
            <person name="Choi T."/>
            <person name="Kim D."/>
            <person name="Ryu S."/>
            <person name="Kim W."/>
        </authorList>
    </citation>
    <scope>NUCLEOTIDE SEQUENCE [LARGE SCALE GENOMIC DNA]</scope>
    <source>
        <tissue evidence="1">Muscle</tissue>
    </source>
</reference>
<accession>A0A5B7J6I4</accession>
<gene>
    <name evidence="1" type="ORF">E2C01_086872</name>
</gene>
<protein>
    <submittedName>
        <fullName evidence="1">Uncharacterized protein</fullName>
    </submittedName>
</protein>
<dbReference type="EMBL" id="VSRR010089072">
    <property type="protein sequence ID" value="MPC91812.1"/>
    <property type="molecule type" value="Genomic_DNA"/>
</dbReference>